<dbReference type="PANTHER" id="PTHR23504:SF15">
    <property type="entry name" value="MAJOR FACILITATOR SUPERFAMILY (MFS) PROFILE DOMAIN-CONTAINING PROTEIN"/>
    <property type="match status" value="1"/>
</dbReference>
<comment type="subcellular location">
    <subcellularLocation>
        <location evidence="1">Membrane</location>
        <topology evidence="1">Multi-pass membrane protein</topology>
    </subcellularLocation>
</comment>
<feature type="transmembrane region" description="Helical" evidence="6">
    <location>
        <begin position="30"/>
        <end position="54"/>
    </location>
</feature>
<keyword evidence="4 6" id="KW-1133">Transmembrane helix</keyword>
<keyword evidence="5 6" id="KW-0472">Membrane</keyword>
<evidence type="ECO:0000256" key="5">
    <source>
        <dbReference type="ARBA" id="ARBA00023136"/>
    </source>
</evidence>
<feature type="transmembrane region" description="Helical" evidence="6">
    <location>
        <begin position="276"/>
        <end position="292"/>
    </location>
</feature>
<keyword evidence="2" id="KW-0813">Transport</keyword>
<dbReference type="PROSITE" id="PS50850">
    <property type="entry name" value="MFS"/>
    <property type="match status" value="1"/>
</dbReference>
<evidence type="ECO:0000313" key="8">
    <source>
        <dbReference type="EMBL" id="SVA02958.1"/>
    </source>
</evidence>
<name>A0A381SI40_9ZZZZ</name>
<evidence type="ECO:0000256" key="1">
    <source>
        <dbReference type="ARBA" id="ARBA00004141"/>
    </source>
</evidence>
<protein>
    <recommendedName>
        <fullName evidence="7">Major facilitator superfamily (MFS) profile domain-containing protein</fullName>
    </recommendedName>
</protein>
<keyword evidence="3 6" id="KW-0812">Transmembrane</keyword>
<proteinExistence type="predicted"/>
<evidence type="ECO:0000256" key="6">
    <source>
        <dbReference type="SAM" id="Phobius"/>
    </source>
</evidence>
<dbReference type="GO" id="GO:0016020">
    <property type="term" value="C:membrane"/>
    <property type="evidence" value="ECO:0007669"/>
    <property type="project" value="UniProtKB-SubCell"/>
</dbReference>
<dbReference type="Pfam" id="PF07690">
    <property type="entry name" value="MFS_1"/>
    <property type="match status" value="1"/>
</dbReference>
<dbReference type="InterPro" id="IPR036259">
    <property type="entry name" value="MFS_trans_sf"/>
</dbReference>
<evidence type="ECO:0000259" key="7">
    <source>
        <dbReference type="PROSITE" id="PS50850"/>
    </source>
</evidence>
<dbReference type="PANTHER" id="PTHR23504">
    <property type="entry name" value="MAJOR FACILITATOR SUPERFAMILY DOMAIN-CONTAINING PROTEIN 10"/>
    <property type="match status" value="1"/>
</dbReference>
<reference evidence="8" key="1">
    <citation type="submission" date="2018-05" db="EMBL/GenBank/DDBJ databases">
        <authorList>
            <person name="Lanie J.A."/>
            <person name="Ng W.-L."/>
            <person name="Kazmierczak K.M."/>
            <person name="Andrzejewski T.M."/>
            <person name="Davidsen T.M."/>
            <person name="Wayne K.J."/>
            <person name="Tettelin H."/>
            <person name="Glass J.I."/>
            <person name="Rusch D."/>
            <person name="Podicherti R."/>
            <person name="Tsui H.-C.T."/>
            <person name="Winkler M.E."/>
        </authorList>
    </citation>
    <scope>NUCLEOTIDE SEQUENCE</scope>
</reference>
<feature type="transmembrane region" description="Helical" evidence="6">
    <location>
        <begin position="89"/>
        <end position="111"/>
    </location>
</feature>
<feature type="transmembrane region" description="Helical" evidence="6">
    <location>
        <begin position="208"/>
        <end position="233"/>
    </location>
</feature>
<dbReference type="EMBL" id="UINC01003059">
    <property type="protein sequence ID" value="SVA02958.1"/>
    <property type="molecule type" value="Genomic_DNA"/>
</dbReference>
<organism evidence="8">
    <name type="scientific">marine metagenome</name>
    <dbReference type="NCBI Taxonomy" id="408172"/>
    <lineage>
        <taxon>unclassified sequences</taxon>
        <taxon>metagenomes</taxon>
        <taxon>ecological metagenomes</taxon>
    </lineage>
</organism>
<dbReference type="GO" id="GO:0022857">
    <property type="term" value="F:transmembrane transporter activity"/>
    <property type="evidence" value="ECO:0007669"/>
    <property type="project" value="InterPro"/>
</dbReference>
<feature type="transmembrane region" description="Helical" evidence="6">
    <location>
        <begin position="245"/>
        <end position="264"/>
    </location>
</feature>
<sequence length="399" mass="42251">MIILCFITGLATVGFGLVLPAFLFYAQNLGATPAIATVIIATYSMGQFIGTPIWGRLSDRIGRKPVLLISIFGQSICFVWLALSSNLWMLAAARFFGGMISGNISTAMAYVADSTDEKKRAKWLGYIGASVSIGFMIGPALGGLLGGQDASSASLFYPAIVAAGLSLATGIATLFLLKESLQPENRSSKTKENTSLLKNWGLVFRRPILMEIILLALAMMFVTGTFETIFPLWTQSRFVWGPMEVGYCMTYIGLIVALVQALVVGRIVPILGEARVIRLTFIGYATGLIIMAQSPSWIIMLLGLTIAASSGAAFGTAASSFVSKVAGDKEKGFVLGVYQSSSWLGRISGPLAAGAVFGFIGVNAPLYLGVLVLVPCIIVITIVAKKLDAQKPSSITKSG</sequence>
<dbReference type="SUPFAM" id="SSF103473">
    <property type="entry name" value="MFS general substrate transporter"/>
    <property type="match status" value="1"/>
</dbReference>
<dbReference type="InterPro" id="IPR001958">
    <property type="entry name" value="Tet-R_TetA/multi-R_MdtG-like"/>
</dbReference>
<accession>A0A381SI40</accession>
<evidence type="ECO:0000256" key="3">
    <source>
        <dbReference type="ARBA" id="ARBA00022692"/>
    </source>
</evidence>
<feature type="transmembrane region" description="Helical" evidence="6">
    <location>
        <begin position="156"/>
        <end position="177"/>
    </location>
</feature>
<dbReference type="InterPro" id="IPR011701">
    <property type="entry name" value="MFS"/>
</dbReference>
<dbReference type="InterPro" id="IPR020846">
    <property type="entry name" value="MFS_dom"/>
</dbReference>
<dbReference type="PRINTS" id="PR01035">
    <property type="entry name" value="TCRTETA"/>
</dbReference>
<evidence type="ECO:0000256" key="2">
    <source>
        <dbReference type="ARBA" id="ARBA00022448"/>
    </source>
</evidence>
<dbReference type="Gene3D" id="1.20.1250.20">
    <property type="entry name" value="MFS general substrate transporter like domains"/>
    <property type="match status" value="1"/>
</dbReference>
<dbReference type="AlphaFoldDB" id="A0A381SI40"/>
<evidence type="ECO:0000256" key="4">
    <source>
        <dbReference type="ARBA" id="ARBA00022989"/>
    </source>
</evidence>
<feature type="transmembrane region" description="Helical" evidence="6">
    <location>
        <begin position="66"/>
        <end position="83"/>
    </location>
</feature>
<feature type="transmembrane region" description="Helical" evidence="6">
    <location>
        <begin position="366"/>
        <end position="384"/>
    </location>
</feature>
<feature type="transmembrane region" description="Helical" evidence="6">
    <location>
        <begin position="123"/>
        <end position="144"/>
    </location>
</feature>
<feature type="domain" description="Major facilitator superfamily (MFS) profile" evidence="7">
    <location>
        <begin position="1"/>
        <end position="387"/>
    </location>
</feature>
<gene>
    <name evidence="8" type="ORF">METZ01_LOCUS55812</name>
</gene>